<dbReference type="InterPro" id="IPR024294">
    <property type="entry name" value="DUF3810"/>
</dbReference>
<evidence type="ECO:0000256" key="1">
    <source>
        <dbReference type="SAM" id="Phobius"/>
    </source>
</evidence>
<accession>A0A1I0DQ82</accession>
<dbReference type="AlphaFoldDB" id="A0A1I0DQ82"/>
<proteinExistence type="predicted"/>
<evidence type="ECO:0008006" key="4">
    <source>
        <dbReference type="Google" id="ProtNLM"/>
    </source>
</evidence>
<keyword evidence="3" id="KW-1185">Reference proteome</keyword>
<dbReference type="eggNOG" id="ENOG502Z7T3">
    <property type="taxonomic scope" value="Bacteria"/>
</dbReference>
<organism evidence="2 3">
    <name type="scientific">[Clostridium] aminophilum</name>
    <dbReference type="NCBI Taxonomy" id="1526"/>
    <lineage>
        <taxon>Bacteria</taxon>
        <taxon>Bacillati</taxon>
        <taxon>Bacillota</taxon>
        <taxon>Clostridia</taxon>
        <taxon>Lachnospirales</taxon>
        <taxon>Lachnospiraceae</taxon>
    </lineage>
</organism>
<name>A0A1I0DQ82_9FIRM</name>
<feature type="transmembrane region" description="Helical" evidence="1">
    <location>
        <begin position="51"/>
        <end position="70"/>
    </location>
</feature>
<dbReference type="Pfam" id="PF12725">
    <property type="entry name" value="DUF3810"/>
    <property type="match status" value="1"/>
</dbReference>
<keyword evidence="1" id="KW-0812">Transmembrane</keyword>
<reference evidence="3" key="1">
    <citation type="submission" date="2016-10" db="EMBL/GenBank/DDBJ databases">
        <authorList>
            <person name="Varghese N."/>
            <person name="Submissions S."/>
        </authorList>
    </citation>
    <scope>NUCLEOTIDE SEQUENCE [LARGE SCALE GENOMIC DNA]</scope>
    <source>
        <strain evidence="3">KH1P1</strain>
    </source>
</reference>
<dbReference type="Proteomes" id="UP000199820">
    <property type="component" value="Unassembled WGS sequence"/>
</dbReference>
<keyword evidence="1" id="KW-0472">Membrane</keyword>
<gene>
    <name evidence="2" type="ORF">SAMN04487771_101338</name>
</gene>
<evidence type="ECO:0000313" key="3">
    <source>
        <dbReference type="Proteomes" id="UP000199820"/>
    </source>
</evidence>
<evidence type="ECO:0000313" key="2">
    <source>
        <dbReference type="EMBL" id="SET33891.1"/>
    </source>
</evidence>
<keyword evidence="1" id="KW-1133">Transmembrane helix</keyword>
<feature type="transmembrane region" description="Helical" evidence="1">
    <location>
        <begin position="82"/>
        <end position="101"/>
    </location>
</feature>
<sequence>MVWLEGTVLLILAAGLYYLSMVNAAFAEWYRENIYRMISEQVSRISGTVPFSVTELAAGLMILILAGSFLGIFRKGPKAGRFFRWLGGTYLTAAVLAMLYVTNCGINYRSVPFSEKSGLAAEIRKNAESDGYDRLALADLCAYIAERLNEAEGKRMEHAEDNGMERNAENVGETRTAVSYGAETEIGEEARKAMEGLSEEYPDLSGYYPIPKPLVTSRIFSEQQVTGIYLPFFVEAAWNRDIPGYNRPFTACHELSHLRGFMREDEANFIAFLACIRSDNAAFARSGWLEGWVYAGNALAAEDPEAFSALYGEIPESMKKELAENNAYWDRFRGKAAEVHEKVNDAYLRAGGQEEGVKSYGRIVDLMLAHARRQGWKTVSYEIM</sequence>
<dbReference type="EMBL" id="FOIL01000013">
    <property type="protein sequence ID" value="SET33891.1"/>
    <property type="molecule type" value="Genomic_DNA"/>
</dbReference>
<dbReference type="RefSeq" id="WP_177171167.1">
    <property type="nucleotide sequence ID" value="NZ_FOIL01000013.1"/>
</dbReference>
<dbReference type="STRING" id="1526.SAMN02910262_01687"/>
<protein>
    <recommendedName>
        <fullName evidence="4">DUF3810 domain-containing protein</fullName>
    </recommendedName>
</protein>